<dbReference type="InterPro" id="IPR051200">
    <property type="entry name" value="Host-pathogen_enzymatic-act"/>
</dbReference>
<dbReference type="Gene3D" id="2.130.10.10">
    <property type="entry name" value="YVTN repeat-like/Quinoprotein amine dehydrogenase"/>
    <property type="match status" value="2"/>
</dbReference>
<name>A0A6N4W8S6_9MYCO</name>
<dbReference type="NCBIfam" id="TIGR02276">
    <property type="entry name" value="beta_rpt_yvtn"/>
    <property type="match status" value="1"/>
</dbReference>
<reference evidence="1 2" key="1">
    <citation type="journal article" date="2019" name="Emerg. Microbes Infect.">
        <title>Comprehensive subspecies identification of 175 nontuberculous mycobacteria species based on 7547 genomic profiles.</title>
        <authorList>
            <person name="Matsumoto Y."/>
            <person name="Kinjo T."/>
            <person name="Motooka D."/>
            <person name="Nabeya D."/>
            <person name="Jung N."/>
            <person name="Uechi K."/>
            <person name="Horii T."/>
            <person name="Iida T."/>
            <person name="Fujita J."/>
            <person name="Nakamura S."/>
        </authorList>
    </citation>
    <scope>NUCLEOTIDE SEQUENCE [LARGE SCALE GENOMIC DNA]</scope>
    <source>
        <strain evidence="1 2">JCM 30275</strain>
    </source>
</reference>
<accession>A0A6N4W8S6</accession>
<dbReference type="InterPro" id="IPR011048">
    <property type="entry name" value="Haem_d1_sf"/>
</dbReference>
<dbReference type="EMBL" id="AP022620">
    <property type="protein sequence ID" value="BBZ77439.1"/>
    <property type="molecule type" value="Genomic_DNA"/>
</dbReference>
<dbReference type="KEGG" id="many:MANY_27760"/>
<dbReference type="SUPFAM" id="SSF51004">
    <property type="entry name" value="C-terminal (heme d1) domain of cytochrome cd1-nitrite reductase"/>
    <property type="match status" value="1"/>
</dbReference>
<keyword evidence="2" id="KW-1185">Reference proteome</keyword>
<dbReference type="PANTHER" id="PTHR47197:SF3">
    <property type="entry name" value="DIHYDRO-HEME D1 DEHYDROGENASE"/>
    <property type="match status" value="1"/>
</dbReference>
<dbReference type="AlphaFoldDB" id="A0A6N4W8S6"/>
<protein>
    <recommendedName>
        <fullName evidence="3">YVTN family beta-propeller repeat protein</fullName>
    </recommendedName>
</protein>
<proteinExistence type="predicted"/>
<sequence>MANTSAVAERVAAAHSLWLSSLPTIKRAPTGDLLPALLDEVGLEPITAPIVSAAGSVAATHGPVSDMAVSPDGRRLVVAHYGADAVSIIDTATMTVTATVSGIAEPYSVVIADRAYVTSASTEEDAIVAVDTATAVPFAAKNLEMAARGLAVSPAGDTLYVARIGDDRADVAVIDVESGALRAVAVSPVSAASVEAVQLSADGTRLFVALTTTSGGSLVVIDTTRCVVLGTVALGGSIGEIAAHPNGRKIFATGWDAELGSVINVIDVAGARVIDTIGVRGIPTSLVLGHDGDLAYFVDRDQIAVMCTATHEVIDHIAVGGALACLAAGPQGRLYAADYSGAISALQLGSTSDLALLAS</sequence>
<dbReference type="RefSeq" id="WP_163804756.1">
    <property type="nucleotide sequence ID" value="NZ_AP022620.1"/>
</dbReference>
<dbReference type="PANTHER" id="PTHR47197">
    <property type="entry name" value="PROTEIN NIRF"/>
    <property type="match status" value="1"/>
</dbReference>
<gene>
    <name evidence="1" type="ORF">MANY_27760</name>
</gene>
<evidence type="ECO:0000313" key="1">
    <source>
        <dbReference type="EMBL" id="BBZ77439.1"/>
    </source>
</evidence>
<organism evidence="1 2">
    <name type="scientific">Mycolicibacterium anyangense</name>
    <dbReference type="NCBI Taxonomy" id="1431246"/>
    <lineage>
        <taxon>Bacteria</taxon>
        <taxon>Bacillati</taxon>
        <taxon>Actinomycetota</taxon>
        <taxon>Actinomycetes</taxon>
        <taxon>Mycobacteriales</taxon>
        <taxon>Mycobacteriaceae</taxon>
        <taxon>Mycolicibacterium</taxon>
    </lineage>
</organism>
<dbReference type="InterPro" id="IPR015943">
    <property type="entry name" value="WD40/YVTN_repeat-like_dom_sf"/>
</dbReference>
<dbReference type="InterPro" id="IPR011964">
    <property type="entry name" value="YVTN_b-propeller_repeat"/>
</dbReference>
<dbReference type="Proteomes" id="UP000467249">
    <property type="component" value="Chromosome"/>
</dbReference>
<evidence type="ECO:0008006" key="3">
    <source>
        <dbReference type="Google" id="ProtNLM"/>
    </source>
</evidence>
<evidence type="ECO:0000313" key="2">
    <source>
        <dbReference type="Proteomes" id="UP000467249"/>
    </source>
</evidence>